<keyword evidence="3" id="KW-0858">Xylan degradation</keyword>
<comment type="caution">
    <text evidence="3">The sequence shown here is derived from an EMBL/GenBank/DDBJ whole genome shotgun (WGS) entry which is preliminary data.</text>
</comment>
<protein>
    <submittedName>
        <fullName evidence="3">Xylanase</fullName>
    </submittedName>
</protein>
<dbReference type="Proteomes" id="UP000244450">
    <property type="component" value="Unassembled WGS sequence"/>
</dbReference>
<evidence type="ECO:0000256" key="1">
    <source>
        <dbReference type="ARBA" id="ARBA00022801"/>
    </source>
</evidence>
<evidence type="ECO:0000259" key="2">
    <source>
        <dbReference type="Pfam" id="PF20434"/>
    </source>
</evidence>
<dbReference type="InterPro" id="IPR029058">
    <property type="entry name" value="AB_hydrolase_fold"/>
</dbReference>
<evidence type="ECO:0000313" key="3">
    <source>
        <dbReference type="EMBL" id="PUZ23494.1"/>
    </source>
</evidence>
<dbReference type="RefSeq" id="WP_108689298.1">
    <property type="nucleotide sequence ID" value="NZ_QCYK01000003.1"/>
</dbReference>
<dbReference type="PANTHER" id="PTHR48081:SF6">
    <property type="entry name" value="PEPTIDASE S9 PROLYL OLIGOPEPTIDASE CATALYTIC DOMAIN-CONTAINING PROTEIN"/>
    <property type="match status" value="1"/>
</dbReference>
<dbReference type="PANTHER" id="PTHR48081">
    <property type="entry name" value="AB HYDROLASE SUPERFAMILY PROTEIN C4A8.06C"/>
    <property type="match status" value="1"/>
</dbReference>
<dbReference type="InterPro" id="IPR050300">
    <property type="entry name" value="GDXG_lipolytic_enzyme"/>
</dbReference>
<dbReference type="OrthoDB" id="9794725at2"/>
<dbReference type="InterPro" id="IPR049492">
    <property type="entry name" value="BD-FAE-like_dom"/>
</dbReference>
<dbReference type="AlphaFoldDB" id="A0A2T7BEH4"/>
<dbReference type="Pfam" id="PF20434">
    <property type="entry name" value="BD-FAE"/>
    <property type="match status" value="1"/>
</dbReference>
<organism evidence="3 4">
    <name type="scientific">Chitinophaga parva</name>
    <dbReference type="NCBI Taxonomy" id="2169414"/>
    <lineage>
        <taxon>Bacteria</taxon>
        <taxon>Pseudomonadati</taxon>
        <taxon>Bacteroidota</taxon>
        <taxon>Chitinophagia</taxon>
        <taxon>Chitinophagales</taxon>
        <taxon>Chitinophagaceae</taxon>
        <taxon>Chitinophaga</taxon>
    </lineage>
</organism>
<keyword evidence="4" id="KW-1185">Reference proteome</keyword>
<name>A0A2T7BEH4_9BACT</name>
<reference evidence="3 4" key="1">
    <citation type="submission" date="2018-04" db="EMBL/GenBank/DDBJ databases">
        <title>Chitinophaga fuyangensis sp. nov., isolated from soil in a chemical factory.</title>
        <authorList>
            <person name="Chen K."/>
        </authorList>
    </citation>
    <scope>NUCLEOTIDE SEQUENCE [LARGE SCALE GENOMIC DNA]</scope>
    <source>
        <strain evidence="3 4">LY-1</strain>
    </source>
</reference>
<keyword evidence="3" id="KW-0624">Polysaccharide degradation</keyword>
<gene>
    <name evidence="3" type="ORF">DCC81_22945</name>
</gene>
<keyword evidence="1 3" id="KW-0378">Hydrolase</keyword>
<evidence type="ECO:0000313" key="4">
    <source>
        <dbReference type="Proteomes" id="UP000244450"/>
    </source>
</evidence>
<feature type="domain" description="BD-FAE-like" evidence="2">
    <location>
        <begin position="54"/>
        <end position="159"/>
    </location>
</feature>
<dbReference type="Gene3D" id="3.40.50.1820">
    <property type="entry name" value="alpha/beta hydrolase"/>
    <property type="match status" value="1"/>
</dbReference>
<accession>A0A2T7BEH4</accession>
<dbReference type="SUPFAM" id="SSF53474">
    <property type="entry name" value="alpha/beta-Hydrolases"/>
    <property type="match status" value="1"/>
</dbReference>
<keyword evidence="3" id="KW-0119">Carbohydrate metabolism</keyword>
<proteinExistence type="predicted"/>
<dbReference type="GO" id="GO:0045493">
    <property type="term" value="P:xylan catabolic process"/>
    <property type="evidence" value="ECO:0007669"/>
    <property type="project" value="UniProtKB-KW"/>
</dbReference>
<sequence>MTEQKVSAPILLWPHGAPGITAGMPPEGPTKDIGTVAGKPIIRLTNVSVPTITVYEPGPNKRTGAAVVVCPGGGYQILAWDLEGTEVCRWLNSLGVTAILLKYRVPNTDERTRYIAPLQDAQRALGYVRANAGQWKLDTRRIGILGFSAGGHLSAALSNNYSRRTYTPVDAADSTSCRPDFTLLIYPAYLTQKNNGDQLAPELPVHAQTPPTFLLQTEDDPIRVENALYYYLALKQAGVPAEIHLYANGGHGYGLRPTDKPVTRWPSLAEGWMQRLGLLNQ</sequence>
<dbReference type="EMBL" id="QCYK01000003">
    <property type="protein sequence ID" value="PUZ23494.1"/>
    <property type="molecule type" value="Genomic_DNA"/>
</dbReference>
<dbReference type="GO" id="GO:0016798">
    <property type="term" value="F:hydrolase activity, acting on glycosyl bonds"/>
    <property type="evidence" value="ECO:0007669"/>
    <property type="project" value="UniProtKB-KW"/>
</dbReference>
<keyword evidence="3" id="KW-0326">Glycosidase</keyword>